<organism evidence="1 2">
    <name type="scientific">Flavobacterium covae</name>
    <dbReference type="NCBI Taxonomy" id="2906076"/>
    <lineage>
        <taxon>Bacteria</taxon>
        <taxon>Pseudomonadati</taxon>
        <taxon>Bacteroidota</taxon>
        <taxon>Flavobacteriia</taxon>
        <taxon>Flavobacteriales</taxon>
        <taxon>Flavobacteriaceae</taxon>
        <taxon>Flavobacterium</taxon>
    </lineage>
</organism>
<evidence type="ECO:0000313" key="1">
    <source>
        <dbReference type="EMBL" id="MFK7004596.1"/>
    </source>
</evidence>
<sequence>MGTLTRAQEYFKNTPDATKVYETSDGFAFDWLPNAIAHANTLEDKQVLTLNRDGNLVTDADNELDVLTDLQKEVLANGL</sequence>
<dbReference type="Proteomes" id="UP001621713">
    <property type="component" value="Unassembled WGS sequence"/>
</dbReference>
<proteinExistence type="predicted"/>
<reference evidence="1 2" key="1">
    <citation type="submission" date="2024-02" db="EMBL/GenBank/DDBJ databases">
        <title>Comparative Genomic Analysis of Flavobacterium Species Causing Columnaris Disease of Freshwater Fish in Thailand: Insights into Virulence and Resistance Mechanisms.</title>
        <authorList>
            <person name="Nguyen D."/>
            <person name="Chokmangmeepisarn P."/>
            <person name="Khianchaikhan K."/>
            <person name="Morishita M."/>
            <person name="Bunnoy A."/>
            <person name="Rodkhum C."/>
        </authorList>
    </citation>
    <scope>NUCLEOTIDE SEQUENCE [LARGE SCALE GENOMIC DNA]</scope>
    <source>
        <strain evidence="1 2">PCBSB2203</strain>
    </source>
</reference>
<name>A0ABW8PJ25_9FLAO</name>
<accession>A0ABW8PJ25</accession>
<keyword evidence="2" id="KW-1185">Reference proteome</keyword>
<dbReference type="RefSeq" id="WP_088466816.1">
    <property type="nucleotide sequence ID" value="NZ_JAZHOJ010000031.1"/>
</dbReference>
<protein>
    <submittedName>
        <fullName evidence="1">Uncharacterized protein</fullName>
    </submittedName>
</protein>
<evidence type="ECO:0000313" key="2">
    <source>
        <dbReference type="Proteomes" id="UP001621713"/>
    </source>
</evidence>
<gene>
    <name evidence="1" type="ORF">V3467_12145</name>
</gene>
<dbReference type="EMBL" id="JAZHOJ010000031">
    <property type="protein sequence ID" value="MFK7004596.1"/>
    <property type="molecule type" value="Genomic_DNA"/>
</dbReference>
<comment type="caution">
    <text evidence="1">The sequence shown here is derived from an EMBL/GenBank/DDBJ whole genome shotgun (WGS) entry which is preliminary data.</text>
</comment>